<reference evidence="1 2" key="1">
    <citation type="submission" date="2007-08" db="EMBL/GenBank/DDBJ databases">
        <authorList>
            <person name="Fulton L."/>
            <person name="Clifton S."/>
            <person name="Fulton B."/>
            <person name="Xu J."/>
            <person name="Minx P."/>
            <person name="Pepin K.H."/>
            <person name="Johnson M."/>
            <person name="Thiruvilangam P."/>
            <person name="Bhonagiri V."/>
            <person name="Nash W.E."/>
            <person name="Mardis E.R."/>
            <person name="Wilson R.K."/>
        </authorList>
    </citation>
    <scope>NUCLEOTIDE SEQUENCE [LARGE SCALE GENOMIC DNA]</scope>
    <source>
        <strain evidence="2">ATCC BAA-613 / DSM 15670 / CCUG 46953 / JCM 12243 / WAL 16351</strain>
    </source>
</reference>
<dbReference type="EMBL" id="ABCC02000002">
    <property type="protein sequence ID" value="EDP19436.1"/>
    <property type="molecule type" value="Genomic_DNA"/>
</dbReference>
<dbReference type="Proteomes" id="UP000005396">
    <property type="component" value="Unassembled WGS sequence"/>
</dbReference>
<organism evidence="1 2">
    <name type="scientific">Enterocloster bolteae (strain ATCC BAA-613 / DSM 15670 / CCUG 46953 / JCM 12243 / WAL 16351)</name>
    <name type="common">Clostridium bolteae</name>
    <dbReference type="NCBI Taxonomy" id="411902"/>
    <lineage>
        <taxon>Bacteria</taxon>
        <taxon>Bacillati</taxon>
        <taxon>Bacillota</taxon>
        <taxon>Clostridia</taxon>
        <taxon>Lachnospirales</taxon>
        <taxon>Lachnospiraceae</taxon>
        <taxon>Enterocloster</taxon>
    </lineage>
</organism>
<accession>A8RGZ9</accession>
<name>A8RGZ9_ENTBW</name>
<dbReference type="HOGENOM" id="CLU_3409023_0_0_9"/>
<gene>
    <name evidence="1" type="ORF">CLOBOL_00273</name>
</gene>
<comment type="caution">
    <text evidence="1">The sequence shown here is derived from an EMBL/GenBank/DDBJ whole genome shotgun (WGS) entry which is preliminary data.</text>
</comment>
<sequence>MAGPGQMVDEGLRKYAAFIGFEKFFQKNI</sequence>
<proteinExistence type="predicted"/>
<dbReference type="AlphaFoldDB" id="A8RGZ9"/>
<evidence type="ECO:0000313" key="2">
    <source>
        <dbReference type="Proteomes" id="UP000005396"/>
    </source>
</evidence>
<reference evidence="1 2" key="2">
    <citation type="submission" date="2007-09" db="EMBL/GenBank/DDBJ databases">
        <title>Draft genome sequence of Clostridium bolteae (ATCC BAA-613).</title>
        <authorList>
            <person name="Sudarsanam P."/>
            <person name="Ley R."/>
            <person name="Guruge J."/>
            <person name="Turnbaugh P.J."/>
            <person name="Mahowald M."/>
            <person name="Liep D."/>
            <person name="Gordon J."/>
        </authorList>
    </citation>
    <scope>NUCLEOTIDE SEQUENCE [LARGE SCALE GENOMIC DNA]</scope>
    <source>
        <strain evidence="2">ATCC BAA-613 / DSM 15670 / CCUG 46953 / JCM 12243 / WAL 16351</strain>
    </source>
</reference>
<protein>
    <submittedName>
        <fullName evidence="1">Uncharacterized protein</fullName>
    </submittedName>
</protein>
<dbReference type="PaxDb" id="411902-CLOBOL_00273"/>
<evidence type="ECO:0000313" key="1">
    <source>
        <dbReference type="EMBL" id="EDP19436.1"/>
    </source>
</evidence>